<keyword evidence="1" id="KW-0732">Signal</keyword>
<dbReference type="SUPFAM" id="SSF51126">
    <property type="entry name" value="Pectin lyase-like"/>
    <property type="match status" value="1"/>
</dbReference>
<evidence type="ECO:0000256" key="1">
    <source>
        <dbReference type="SAM" id="SignalP"/>
    </source>
</evidence>
<gene>
    <name evidence="3" type="ORF">SAMN05421788_101895</name>
</gene>
<evidence type="ECO:0000313" key="4">
    <source>
        <dbReference type="Proteomes" id="UP000186917"/>
    </source>
</evidence>
<dbReference type="SMART" id="SM00710">
    <property type="entry name" value="PbH1"/>
    <property type="match status" value="4"/>
</dbReference>
<dbReference type="OrthoDB" id="3333873at2"/>
<dbReference type="InterPro" id="IPR012334">
    <property type="entry name" value="Pectin_lyas_fold"/>
</dbReference>
<dbReference type="STRING" id="477680.SAMN05421788_101895"/>
<accession>A0A173MPV0</accession>
<dbReference type="Gene3D" id="2.160.20.10">
    <property type="entry name" value="Single-stranded right-handed beta-helix, Pectin lyase-like"/>
    <property type="match status" value="1"/>
</dbReference>
<dbReference type="Proteomes" id="UP000186917">
    <property type="component" value="Unassembled WGS sequence"/>
</dbReference>
<evidence type="ECO:0000259" key="2">
    <source>
        <dbReference type="Pfam" id="PF13229"/>
    </source>
</evidence>
<protein>
    <submittedName>
        <fullName evidence="3">Right handed beta helix region</fullName>
    </submittedName>
</protein>
<dbReference type="InterPro" id="IPR039448">
    <property type="entry name" value="Beta_helix"/>
</dbReference>
<dbReference type="KEGG" id="fln:FLA_5509"/>
<feature type="signal peptide" evidence="1">
    <location>
        <begin position="1"/>
        <end position="27"/>
    </location>
</feature>
<sequence length="526" mass="56817">MNQATNSIVAAFVCACACFGHIGHATAQTGITYYVDAAAGNDACKGTDKKQAWKTLNRVNAHRFAAGDSLLLKAGEVFEGCLQPKRSDKVANGLPGVITIASYGPGAKPEIRAAGKSVAAIHLYNTQGWQVMNLAVSNTGTERAPGRCGVWVELNNYGVARHIRLQQLEVKEVNGSLVKNKGGGAGIIVSNTGKQTPSWYEDVWIEHCVISNCARNGILINGNWERHAWLPNKQVVIRGNVIEGVPGDGIVPTGCDSALVEYNRMKNCPRLLPDGEAAAGIWPWSCDNTVIQYNEVSDHKAPWDGQGFDADWNCNNTVIQYNYSHDNEGGFLLICDDGGVKHPVSAGNTGTVVRYNISINDGFRSTGRHAGFSPLIHVPGPVKNARIYNNLVVRKQRAGSKLDSNFIAFDNWGGFAADVLLANNMFCLQEGTGVKYGNSSLIRFCNNMYYGLFPILPEDSFAIIQPPAFVTEDVFAGNQPAAFRLKDTASCAGHGIPIGNKPLKDYFGNWIGIGEKPSVGIQQCNR</sequence>
<reference evidence="4" key="1">
    <citation type="submission" date="2017-01" db="EMBL/GenBank/DDBJ databases">
        <authorList>
            <person name="Varghese N."/>
            <person name="Submissions S."/>
        </authorList>
    </citation>
    <scope>NUCLEOTIDE SEQUENCE [LARGE SCALE GENOMIC DNA]</scope>
    <source>
        <strain evidence="4">DSM 21054</strain>
    </source>
</reference>
<feature type="domain" description="Right handed beta helix" evidence="2">
    <location>
        <begin position="186"/>
        <end position="334"/>
    </location>
</feature>
<dbReference type="InterPro" id="IPR006626">
    <property type="entry name" value="PbH1"/>
</dbReference>
<feature type="chain" id="PRO_5030023261" evidence="1">
    <location>
        <begin position="28"/>
        <end position="526"/>
    </location>
</feature>
<organism evidence="3 4">
    <name type="scientific">Filimonas lacunae</name>
    <dbReference type="NCBI Taxonomy" id="477680"/>
    <lineage>
        <taxon>Bacteria</taxon>
        <taxon>Pseudomonadati</taxon>
        <taxon>Bacteroidota</taxon>
        <taxon>Chitinophagia</taxon>
        <taxon>Chitinophagales</taxon>
        <taxon>Chitinophagaceae</taxon>
        <taxon>Filimonas</taxon>
    </lineage>
</organism>
<dbReference type="EMBL" id="FTOR01000001">
    <property type="protein sequence ID" value="SIS73578.1"/>
    <property type="molecule type" value="Genomic_DNA"/>
</dbReference>
<dbReference type="AlphaFoldDB" id="A0A173MPV0"/>
<dbReference type="InterPro" id="IPR011050">
    <property type="entry name" value="Pectin_lyase_fold/virulence"/>
</dbReference>
<keyword evidence="4" id="KW-1185">Reference proteome</keyword>
<name>A0A173MPV0_9BACT</name>
<proteinExistence type="predicted"/>
<dbReference type="RefSeq" id="WP_076376044.1">
    <property type="nucleotide sequence ID" value="NZ_AP017422.1"/>
</dbReference>
<evidence type="ECO:0000313" key="3">
    <source>
        <dbReference type="EMBL" id="SIS73578.1"/>
    </source>
</evidence>
<dbReference type="Pfam" id="PF13229">
    <property type="entry name" value="Beta_helix"/>
    <property type="match status" value="1"/>
</dbReference>